<sequence>MRTTLLKTSIFADKSNYCFRSFESELHNVLIVKIVQEIMKHIDSVTNAIMYFGSDESAKQMLKKIIELVEEQYNYLDVKNQPQLFKKGIMNAKNYARYPHADKQECIRHMYELVEMFEKQFK</sequence>
<evidence type="ECO:0000313" key="2">
    <source>
        <dbReference type="Proteomes" id="UP000185426"/>
    </source>
</evidence>
<protein>
    <submittedName>
        <fullName evidence="1">Uncharacterized protein</fullName>
    </submittedName>
</protein>
<organism evidence="1 2">
    <name type="scientific">Bacillus safensis</name>
    <dbReference type="NCBI Taxonomy" id="561879"/>
    <lineage>
        <taxon>Bacteria</taxon>
        <taxon>Bacillati</taxon>
        <taxon>Bacillota</taxon>
        <taxon>Bacilli</taxon>
        <taxon>Bacillales</taxon>
        <taxon>Bacillaceae</taxon>
        <taxon>Bacillus</taxon>
    </lineage>
</organism>
<reference evidence="1 2" key="1">
    <citation type="submission" date="2016-05" db="EMBL/GenBank/DDBJ databases">
        <title>Complete Genome and Methylome Analysis of Psychrotrophic Bacterial Isolates from Antarctic Lake Untersee.</title>
        <authorList>
            <person name="Fomenkov A."/>
            <person name="Akimov V.N."/>
            <person name="Vasilyeva L.V."/>
            <person name="Andersen D."/>
            <person name="Vincze T."/>
            <person name="Roberts R.J."/>
        </authorList>
    </citation>
    <scope>NUCLEOTIDE SEQUENCE [LARGE SCALE GENOMIC DNA]</scope>
    <source>
        <strain evidence="1 2">U14-5</strain>
        <plasmid evidence="1 2">unnamed1</plasmid>
    </source>
</reference>
<dbReference type="Proteomes" id="UP000185426">
    <property type="component" value="Plasmid unnamed1"/>
</dbReference>
<name>A0A1L6ZPE3_BACIA</name>
<proteinExistence type="predicted"/>
<keyword evidence="1" id="KW-0614">Plasmid</keyword>
<gene>
    <name evidence="1" type="ORF">BSA145_21185</name>
</gene>
<dbReference type="RefSeq" id="WP_075623805.1">
    <property type="nucleotide sequence ID" value="NZ_CP015608.1"/>
</dbReference>
<evidence type="ECO:0000313" key="1">
    <source>
        <dbReference type="EMBL" id="APT48379.1"/>
    </source>
</evidence>
<accession>A0A1L6ZPE3</accession>
<geneLocation type="plasmid" evidence="1 2">
    <name>unnamed1</name>
</geneLocation>
<dbReference type="EMBL" id="CP015608">
    <property type="protein sequence ID" value="APT48379.1"/>
    <property type="molecule type" value="Genomic_DNA"/>
</dbReference>
<dbReference type="AlphaFoldDB" id="A0A1L6ZPE3"/>